<evidence type="ECO:0000313" key="2">
    <source>
        <dbReference type="EMBL" id="MBW2936747.1"/>
    </source>
</evidence>
<feature type="domain" description="GSCFA" evidence="1">
    <location>
        <begin position="21"/>
        <end position="257"/>
    </location>
</feature>
<accession>A0A9X1FN70</accession>
<dbReference type="InterPro" id="IPR014982">
    <property type="entry name" value="GSCFA"/>
</dbReference>
<sequence>MNLQTQIPLSPKEPQINYQSKVVLMGSCFTENIGGKLDYFQFQNIQNPFGVIFNPVSIEKLIFRALHDDFYTENDVFQHKGLWHCYEVHSSLSMVDKSEFLNSINLQLSHFKTYLLEASHIIFTLGSAWVYLHNNTSEIVANCQKVPQKEFSKEILSMEMISKSLQNCISEINEVNPKVTFIFTVSPVRHIKDGFAENTLSKSHLLSAVHPSISTIENAHYFPSYELMMDELRDYRFYKEDMLHPNDTAIQYIWEKFNRVWISAETTHLQNEIAAIHKGLQHKPFNPDSEEHSVFQKNLQKSIEKLQKELPWIQF</sequence>
<protein>
    <submittedName>
        <fullName evidence="2">GSCFA domain-containing protein</fullName>
    </submittedName>
</protein>
<reference evidence="2" key="1">
    <citation type="submission" date="2021-07" db="EMBL/GenBank/DDBJ databases">
        <title>Aureisphaera sp. CAU 1614 isolated from sea sediment.</title>
        <authorList>
            <person name="Kim W."/>
        </authorList>
    </citation>
    <scope>NUCLEOTIDE SEQUENCE</scope>
    <source>
        <strain evidence="2">CAU 1614</strain>
    </source>
</reference>
<name>A0A9X1FN70_9FLAO</name>
<proteinExistence type="predicted"/>
<evidence type="ECO:0000313" key="3">
    <source>
        <dbReference type="Proteomes" id="UP001138686"/>
    </source>
</evidence>
<evidence type="ECO:0000259" key="1">
    <source>
        <dbReference type="Pfam" id="PF08885"/>
    </source>
</evidence>
<comment type="caution">
    <text evidence="2">The sequence shown here is derived from an EMBL/GenBank/DDBJ whole genome shotgun (WGS) entry which is preliminary data.</text>
</comment>
<dbReference type="RefSeq" id="WP_219050558.1">
    <property type="nucleotide sequence ID" value="NZ_JAHWDP010000001.1"/>
</dbReference>
<dbReference type="Pfam" id="PF08885">
    <property type="entry name" value="GSCFA"/>
    <property type="match status" value="1"/>
</dbReference>
<dbReference type="EMBL" id="JAHWDP010000001">
    <property type="protein sequence ID" value="MBW2936747.1"/>
    <property type="molecule type" value="Genomic_DNA"/>
</dbReference>
<gene>
    <name evidence="2" type="ORF">KXJ69_01435</name>
</gene>
<dbReference type="Proteomes" id="UP001138686">
    <property type="component" value="Unassembled WGS sequence"/>
</dbReference>
<dbReference type="AlphaFoldDB" id="A0A9X1FN70"/>
<organism evidence="2 3">
    <name type="scientific">Halomarinibacterium sedimenti</name>
    <dbReference type="NCBI Taxonomy" id="2857106"/>
    <lineage>
        <taxon>Bacteria</taxon>
        <taxon>Pseudomonadati</taxon>
        <taxon>Bacteroidota</taxon>
        <taxon>Flavobacteriia</taxon>
        <taxon>Flavobacteriales</taxon>
        <taxon>Flavobacteriaceae</taxon>
        <taxon>Halomarinibacterium</taxon>
    </lineage>
</organism>
<keyword evidence="3" id="KW-1185">Reference proteome</keyword>